<dbReference type="InterPro" id="IPR003688">
    <property type="entry name" value="TraG/VirD4"/>
</dbReference>
<dbReference type="SUPFAM" id="SSF52540">
    <property type="entry name" value="P-loop containing nucleoside triphosphate hydrolases"/>
    <property type="match status" value="1"/>
</dbReference>
<dbReference type="InterPro" id="IPR027417">
    <property type="entry name" value="P-loop_NTPase"/>
</dbReference>
<evidence type="ECO:0000256" key="3">
    <source>
        <dbReference type="ARBA" id="ARBA00022475"/>
    </source>
</evidence>
<keyword evidence="4" id="KW-0812">Transmembrane</keyword>
<organism evidence="7 8">
    <name type="scientific">Allofournierella massiliensis</name>
    <dbReference type="NCBI Taxonomy" id="1650663"/>
    <lineage>
        <taxon>Bacteria</taxon>
        <taxon>Bacillati</taxon>
        <taxon>Bacillota</taxon>
        <taxon>Clostridia</taxon>
        <taxon>Eubacteriales</taxon>
        <taxon>Oscillospiraceae</taxon>
        <taxon>Allofournierella</taxon>
    </lineage>
</organism>
<dbReference type="NCBIfam" id="NF045973">
    <property type="entry name" value="conju_CD1115"/>
    <property type="match status" value="1"/>
</dbReference>
<reference evidence="7 8" key="1">
    <citation type="submission" date="2023-06" db="EMBL/GenBank/DDBJ databases">
        <title>Identification and characterization of horizontal gene transfer across gut microbiota members of farm animals based on homology search.</title>
        <authorList>
            <person name="Schwarzerova J."/>
            <person name="Nykrynova M."/>
            <person name="Jureckova K."/>
            <person name="Cejkova D."/>
            <person name="Rychlik I."/>
        </authorList>
    </citation>
    <scope>NUCLEOTIDE SEQUENCE [LARGE SCALE GENOMIC DNA]</scope>
    <source>
        <strain evidence="7 8">ET340</strain>
    </source>
</reference>
<dbReference type="Proteomes" id="UP001529380">
    <property type="component" value="Unassembled WGS sequence"/>
</dbReference>
<evidence type="ECO:0000256" key="1">
    <source>
        <dbReference type="ARBA" id="ARBA00004651"/>
    </source>
</evidence>
<accession>A0ABT7UUW5</accession>
<dbReference type="Gene3D" id="3.40.50.300">
    <property type="entry name" value="P-loop containing nucleotide triphosphate hydrolases"/>
    <property type="match status" value="1"/>
</dbReference>
<keyword evidence="6" id="KW-0472">Membrane</keyword>
<name>A0ABT7UUW5_9FIRM</name>
<dbReference type="PANTHER" id="PTHR37937">
    <property type="entry name" value="CONJUGATIVE TRANSFER: DNA TRANSPORT"/>
    <property type="match status" value="1"/>
</dbReference>
<keyword evidence="8" id="KW-1185">Reference proteome</keyword>
<comment type="subcellular location">
    <subcellularLocation>
        <location evidence="1">Cell membrane</location>
        <topology evidence="1">Multi-pass membrane protein</topology>
    </subcellularLocation>
</comment>
<evidence type="ECO:0000256" key="2">
    <source>
        <dbReference type="ARBA" id="ARBA00008806"/>
    </source>
</evidence>
<keyword evidence="5" id="KW-1133">Transmembrane helix</keyword>
<keyword evidence="3" id="KW-1003">Cell membrane</keyword>
<evidence type="ECO:0000256" key="4">
    <source>
        <dbReference type="ARBA" id="ARBA00022692"/>
    </source>
</evidence>
<evidence type="ECO:0000313" key="8">
    <source>
        <dbReference type="Proteomes" id="UP001529380"/>
    </source>
</evidence>
<evidence type="ECO:0000256" key="5">
    <source>
        <dbReference type="ARBA" id="ARBA00022989"/>
    </source>
</evidence>
<comment type="caution">
    <text evidence="7">The sequence shown here is derived from an EMBL/GenBank/DDBJ whole genome shotgun (WGS) entry which is preliminary data.</text>
</comment>
<dbReference type="Pfam" id="PF02534">
    <property type="entry name" value="T4SS-DNA_transf"/>
    <property type="match status" value="1"/>
</dbReference>
<dbReference type="CDD" id="cd01127">
    <property type="entry name" value="TrwB_TraG_TraD_VirD4"/>
    <property type="match status" value="1"/>
</dbReference>
<gene>
    <name evidence="7" type="ORF">QUW08_15350</name>
</gene>
<dbReference type="EMBL" id="JAUDCL010000056">
    <property type="protein sequence ID" value="MDM8202657.1"/>
    <property type="molecule type" value="Genomic_DNA"/>
</dbReference>
<comment type="similarity">
    <text evidence="2">Belongs to the VirD4/TraG family.</text>
</comment>
<proteinExistence type="inferred from homology"/>
<protein>
    <submittedName>
        <fullName evidence="7">Type IV secretory system conjugative DNA transfer family protein</fullName>
    </submittedName>
</protein>
<evidence type="ECO:0000256" key="6">
    <source>
        <dbReference type="ARBA" id="ARBA00023136"/>
    </source>
</evidence>
<dbReference type="PANTHER" id="PTHR37937:SF1">
    <property type="entry name" value="CONJUGATIVE TRANSFER: DNA TRANSPORT"/>
    <property type="match status" value="1"/>
</dbReference>
<evidence type="ECO:0000313" key="7">
    <source>
        <dbReference type="EMBL" id="MDM8202657.1"/>
    </source>
</evidence>
<dbReference type="InterPro" id="IPR051539">
    <property type="entry name" value="T4SS-coupling_protein"/>
</dbReference>
<sequence length="587" mass="66297">MKLDTVKLKKLLILALPYIVVGLLCTNLGEAWRMAEGADASEKLMSFFEEIGIAFGNPFPSLHPVDLMVGLICGASLRVAVYLRGKNTKNYKHNREYGSARWGTAKDIEPFVDPVFANNVILTRTERLMMSNRPKNPANARNKNVLIVGGSGSGKTRFWIKPNLLQLHSSYVLTDPKGTTLLEVGNAFVHANYRIKIFNTINFRKSMHYNPFAYIHSEKDILKLTTTLMANTKGEGKGGDPFWDKAETLLYCALIGYIHYEAPKEEQNFATLIEFINAMEVREDDEDFQNPVDLMFEDLKKKKPDHFAVRQYAKFKLAAGKTLKSILVSAGARLAPFDIREVREITMYDELELDTLGDEKTALFLMMSDTDGSFNFLISMIYTQLFNLLCEKADDVYGGRLPVHVRCLIDEAANIGQIPNLEKLVATIRSREISACLVLQARSQLKAIYKDNADTIIGNMDSQVFLGGSEPTTLKELSEALGKETIDTFNTSDTRGNSPSYGTNYQKLGKELMSRDELAVLDGGKCILQLRGVRPFLSDKYDLTQHPNYKYTADYDKKLTFDIEKYLDTRAKFHPKDEFFVIEEDAE</sequence>